<proteinExistence type="inferred from homology"/>
<feature type="non-terminal residue" evidence="6">
    <location>
        <position position="1"/>
    </location>
</feature>
<dbReference type="AlphaFoldDB" id="A0A6J1VXM1"/>
<dbReference type="GO" id="GO:0001716">
    <property type="term" value="F:L-amino-acid oxidase activity"/>
    <property type="evidence" value="ECO:0007669"/>
    <property type="project" value="UniProtKB-EC"/>
</dbReference>
<dbReference type="Proteomes" id="UP000504612">
    <property type="component" value="Unplaced"/>
</dbReference>
<evidence type="ECO:0000256" key="2">
    <source>
        <dbReference type="ARBA" id="ARBA00012806"/>
    </source>
</evidence>
<sequence length="96" mass="9928">PLHTLTVSLLPSSSGRPAPSVLAAGDVASFPVALSGGKSTSIYHWQIAQAHGHVAALNMLHRQKPLHTVPSGPSRSRRASTTQATGRADGDGDAER</sequence>
<dbReference type="KEGG" id="nss:113426570"/>
<name>A0A6J1VXM1_9SAUR</name>
<dbReference type="InterPro" id="IPR036188">
    <property type="entry name" value="FAD/NAD-bd_sf"/>
</dbReference>
<evidence type="ECO:0000313" key="6">
    <source>
        <dbReference type="RefSeq" id="XP_026544734.1"/>
    </source>
</evidence>
<keyword evidence="3" id="KW-0325">Glycoprotein</keyword>
<dbReference type="GeneID" id="113426570"/>
<evidence type="ECO:0000256" key="1">
    <source>
        <dbReference type="ARBA" id="ARBA00005465"/>
    </source>
</evidence>
<evidence type="ECO:0000313" key="5">
    <source>
        <dbReference type="Proteomes" id="UP000504612"/>
    </source>
</evidence>
<accession>A0A6J1VXM1</accession>
<feature type="region of interest" description="Disordered" evidence="4">
    <location>
        <begin position="63"/>
        <end position="96"/>
    </location>
</feature>
<dbReference type="Gene3D" id="3.50.50.60">
    <property type="entry name" value="FAD/NAD(P)-binding domain"/>
    <property type="match status" value="1"/>
</dbReference>
<comment type="similarity">
    <text evidence="1">Belongs to the flavin monoamine oxidase family. FIG1 subfamily.</text>
</comment>
<keyword evidence="5" id="KW-1185">Reference proteome</keyword>
<protein>
    <recommendedName>
        <fullName evidence="2">L-amino-acid oxidase</fullName>
        <ecNumber evidence="2">1.4.3.2</ecNumber>
    </recommendedName>
</protein>
<dbReference type="RefSeq" id="XP_026544734.1">
    <property type="nucleotide sequence ID" value="XM_026688949.1"/>
</dbReference>
<organism evidence="5 6">
    <name type="scientific">Notechis scutatus</name>
    <name type="common">mainland tiger snake</name>
    <dbReference type="NCBI Taxonomy" id="8663"/>
    <lineage>
        <taxon>Eukaryota</taxon>
        <taxon>Metazoa</taxon>
        <taxon>Chordata</taxon>
        <taxon>Craniata</taxon>
        <taxon>Vertebrata</taxon>
        <taxon>Euteleostomi</taxon>
        <taxon>Lepidosauria</taxon>
        <taxon>Squamata</taxon>
        <taxon>Bifurcata</taxon>
        <taxon>Unidentata</taxon>
        <taxon>Episquamata</taxon>
        <taxon>Toxicofera</taxon>
        <taxon>Serpentes</taxon>
        <taxon>Colubroidea</taxon>
        <taxon>Elapidae</taxon>
        <taxon>Hydrophiinae</taxon>
        <taxon>Notechis</taxon>
    </lineage>
</organism>
<evidence type="ECO:0000256" key="4">
    <source>
        <dbReference type="SAM" id="MobiDB-lite"/>
    </source>
</evidence>
<evidence type="ECO:0000256" key="3">
    <source>
        <dbReference type="ARBA" id="ARBA00023180"/>
    </source>
</evidence>
<dbReference type="EC" id="1.4.3.2" evidence="2"/>
<reference evidence="6" key="1">
    <citation type="submission" date="2025-08" db="UniProtKB">
        <authorList>
            <consortium name="RefSeq"/>
        </authorList>
    </citation>
    <scope>IDENTIFICATION</scope>
</reference>
<gene>
    <name evidence="6" type="primary">LOC113426570</name>
</gene>
<feature type="compositionally biased region" description="Polar residues" evidence="4">
    <location>
        <begin position="71"/>
        <end position="85"/>
    </location>
</feature>